<gene>
    <name evidence="2" type="ORF">EOD41_07710</name>
</gene>
<dbReference type="AlphaFoldDB" id="A0A437MW01"/>
<dbReference type="OrthoDB" id="1376970at2"/>
<keyword evidence="3" id="KW-1185">Reference proteome</keyword>
<dbReference type="EMBL" id="SACK01000002">
    <property type="protein sequence ID" value="RVU01834.1"/>
    <property type="molecule type" value="Genomic_DNA"/>
</dbReference>
<evidence type="ECO:0000313" key="3">
    <source>
        <dbReference type="Proteomes" id="UP000282759"/>
    </source>
</evidence>
<sequence>MTLNSNQKQKSPKRRFLLILGLIIFPCIIILGFMIMFWDGLNLALTQTQRYIFGALFVLYGILRLPRTIKSSRTDDE</sequence>
<proteinExistence type="predicted"/>
<organism evidence="2 3">
    <name type="scientific">Mucilaginibacter limnophilus</name>
    <dbReference type="NCBI Taxonomy" id="1932778"/>
    <lineage>
        <taxon>Bacteria</taxon>
        <taxon>Pseudomonadati</taxon>
        <taxon>Bacteroidota</taxon>
        <taxon>Sphingobacteriia</taxon>
        <taxon>Sphingobacteriales</taxon>
        <taxon>Sphingobacteriaceae</taxon>
        <taxon>Mucilaginibacter</taxon>
    </lineage>
</organism>
<feature type="transmembrane region" description="Helical" evidence="1">
    <location>
        <begin position="44"/>
        <end position="63"/>
    </location>
</feature>
<keyword evidence="1" id="KW-0812">Transmembrane</keyword>
<reference evidence="2 3" key="1">
    <citation type="submission" date="2019-01" db="EMBL/GenBank/DDBJ databases">
        <authorList>
            <person name="Chen W.-M."/>
        </authorList>
    </citation>
    <scope>NUCLEOTIDE SEQUENCE [LARGE SCALE GENOMIC DNA]</scope>
    <source>
        <strain evidence="2 3">YBJ-36</strain>
    </source>
</reference>
<keyword evidence="1" id="KW-0472">Membrane</keyword>
<accession>A0A437MW01</accession>
<comment type="caution">
    <text evidence="2">The sequence shown here is derived from an EMBL/GenBank/DDBJ whole genome shotgun (WGS) entry which is preliminary data.</text>
</comment>
<evidence type="ECO:0000256" key="1">
    <source>
        <dbReference type="SAM" id="Phobius"/>
    </source>
</evidence>
<protein>
    <submittedName>
        <fullName evidence="2">Uncharacterized protein</fullName>
    </submittedName>
</protein>
<evidence type="ECO:0000313" key="2">
    <source>
        <dbReference type="EMBL" id="RVU01834.1"/>
    </source>
</evidence>
<feature type="transmembrane region" description="Helical" evidence="1">
    <location>
        <begin position="16"/>
        <end position="38"/>
    </location>
</feature>
<name>A0A437MW01_9SPHI</name>
<dbReference type="Proteomes" id="UP000282759">
    <property type="component" value="Unassembled WGS sequence"/>
</dbReference>
<keyword evidence="1" id="KW-1133">Transmembrane helix</keyword>